<dbReference type="Proteomes" id="UP000689195">
    <property type="component" value="Unassembled WGS sequence"/>
</dbReference>
<protein>
    <submittedName>
        <fullName evidence="1">Uncharacterized protein</fullName>
    </submittedName>
</protein>
<gene>
    <name evidence="1" type="ORF">PPENT_87.1.T1350117</name>
</gene>
<dbReference type="EMBL" id="CAJJDO010000135">
    <property type="protein sequence ID" value="CAD8203956.1"/>
    <property type="molecule type" value="Genomic_DNA"/>
</dbReference>
<comment type="caution">
    <text evidence="1">The sequence shown here is derived from an EMBL/GenBank/DDBJ whole genome shotgun (WGS) entry which is preliminary data.</text>
</comment>
<reference evidence="1" key="1">
    <citation type="submission" date="2021-01" db="EMBL/GenBank/DDBJ databases">
        <authorList>
            <consortium name="Genoscope - CEA"/>
            <person name="William W."/>
        </authorList>
    </citation>
    <scope>NUCLEOTIDE SEQUENCE</scope>
</reference>
<sequence>MYYNNNLDIEIILLENNKQNNNAEFKNKKIQIKKLFQQGIELIKKDEVLKDSPQIYELAKKNLIKWKRYLNDLLKYHKEQRVIELLEKKRKTLRKYEISGIHPDLIVKKGYWVIFMEYRWECRKCNRQFMDNLKAKKHMRKICFKGEYGQKSEEKQVIIKKIFKRA</sequence>
<evidence type="ECO:0000313" key="2">
    <source>
        <dbReference type="Proteomes" id="UP000689195"/>
    </source>
</evidence>
<evidence type="ECO:0000313" key="1">
    <source>
        <dbReference type="EMBL" id="CAD8203956.1"/>
    </source>
</evidence>
<dbReference type="AlphaFoldDB" id="A0A8S1XR45"/>
<accession>A0A8S1XR45</accession>
<name>A0A8S1XR45_9CILI</name>
<proteinExistence type="predicted"/>
<organism evidence="1 2">
    <name type="scientific">Paramecium pentaurelia</name>
    <dbReference type="NCBI Taxonomy" id="43138"/>
    <lineage>
        <taxon>Eukaryota</taxon>
        <taxon>Sar</taxon>
        <taxon>Alveolata</taxon>
        <taxon>Ciliophora</taxon>
        <taxon>Intramacronucleata</taxon>
        <taxon>Oligohymenophorea</taxon>
        <taxon>Peniculida</taxon>
        <taxon>Parameciidae</taxon>
        <taxon>Paramecium</taxon>
    </lineage>
</organism>
<keyword evidence="2" id="KW-1185">Reference proteome</keyword>
<dbReference type="OrthoDB" id="306747at2759"/>